<comment type="subcellular location">
    <subcellularLocation>
        <location evidence="1">Cell membrane</location>
        <topology evidence="1">Peripheral membrane protein</topology>
        <orientation evidence="1">Cytoplasmic side</orientation>
    </subcellularLocation>
</comment>
<keyword evidence="5" id="KW-1003">Cell membrane</keyword>
<keyword evidence="11" id="KW-0966">Cell projection</keyword>
<dbReference type="NCBIfam" id="TIGR02473">
    <property type="entry name" value="flagell_FliJ"/>
    <property type="match status" value="1"/>
</dbReference>
<evidence type="ECO:0000256" key="9">
    <source>
        <dbReference type="ARBA" id="ARBA00023136"/>
    </source>
</evidence>
<dbReference type="GO" id="GO:0071973">
    <property type="term" value="P:bacterial-type flagellum-dependent cell motility"/>
    <property type="evidence" value="ECO:0007669"/>
    <property type="project" value="InterPro"/>
</dbReference>
<dbReference type="GO" id="GO:0015031">
    <property type="term" value="P:protein transport"/>
    <property type="evidence" value="ECO:0007669"/>
    <property type="project" value="UniProtKB-KW"/>
</dbReference>
<dbReference type="OrthoDB" id="196584at2"/>
<comment type="similarity">
    <text evidence="2">Belongs to the FliJ family.</text>
</comment>
<dbReference type="GO" id="GO:0005886">
    <property type="term" value="C:plasma membrane"/>
    <property type="evidence" value="ECO:0007669"/>
    <property type="project" value="UniProtKB-SubCell"/>
</dbReference>
<keyword evidence="4" id="KW-0813">Transport</keyword>
<dbReference type="Pfam" id="PF02050">
    <property type="entry name" value="FliJ"/>
    <property type="match status" value="1"/>
</dbReference>
<evidence type="ECO:0000256" key="3">
    <source>
        <dbReference type="ARBA" id="ARBA00020392"/>
    </source>
</evidence>
<gene>
    <name evidence="11" type="ORF">Verru16b_02188</name>
</gene>
<evidence type="ECO:0000256" key="8">
    <source>
        <dbReference type="ARBA" id="ARBA00022927"/>
    </source>
</evidence>
<keyword evidence="11" id="KW-0969">Cilium</keyword>
<sequence length="150" mass="17440">MKKFRFPLQPVGVLRSHQELRAREVFAAAVHVYVQAEERLAALRQRVAELAEVLFHGRTDRFLAADAAALFRVYRGECNTVIEVEREVIEARAAMQARRQEYIEANRRLKTVQKLEEKARERHRLELLRAEQGELDELAGFRAFRSPVLS</sequence>
<evidence type="ECO:0000256" key="1">
    <source>
        <dbReference type="ARBA" id="ARBA00004413"/>
    </source>
</evidence>
<evidence type="ECO:0000256" key="2">
    <source>
        <dbReference type="ARBA" id="ARBA00010004"/>
    </source>
</evidence>
<proteinExistence type="inferred from homology"/>
<dbReference type="InterPro" id="IPR012823">
    <property type="entry name" value="Flagell_FliJ"/>
</dbReference>
<keyword evidence="12" id="KW-1185">Reference proteome</keyword>
<dbReference type="Proteomes" id="UP000095228">
    <property type="component" value="Chromosome"/>
</dbReference>
<evidence type="ECO:0000313" key="12">
    <source>
        <dbReference type="Proteomes" id="UP000095228"/>
    </source>
</evidence>
<evidence type="ECO:0000256" key="5">
    <source>
        <dbReference type="ARBA" id="ARBA00022475"/>
    </source>
</evidence>
<evidence type="ECO:0000256" key="10">
    <source>
        <dbReference type="ARBA" id="ARBA00023225"/>
    </source>
</evidence>
<dbReference type="Gene3D" id="1.10.287.1700">
    <property type="match status" value="1"/>
</dbReference>
<protein>
    <recommendedName>
        <fullName evidence="3">Flagellar FliJ protein</fullName>
    </recommendedName>
</protein>
<keyword evidence="11" id="KW-0282">Flagellum</keyword>
<keyword evidence="6" id="KW-0145">Chemotaxis</keyword>
<dbReference type="GO" id="GO:0044781">
    <property type="term" value="P:bacterial-type flagellum organization"/>
    <property type="evidence" value="ECO:0007669"/>
    <property type="project" value="UniProtKB-KW"/>
</dbReference>
<reference evidence="11 12" key="1">
    <citation type="submission" date="2016-06" db="EMBL/GenBank/DDBJ databases">
        <title>Three novel species with peptidoglycan cell walls form the new genus Lacunisphaera gen. nov. in the family Opitutaceae of the verrucomicrobial subdivision 4.</title>
        <authorList>
            <person name="Rast P."/>
            <person name="Gloeckner I."/>
            <person name="Jogler M."/>
            <person name="Boedeker C."/>
            <person name="Jeske O."/>
            <person name="Wiegand S."/>
            <person name="Reinhardt R."/>
            <person name="Schumann P."/>
            <person name="Rohde M."/>
            <person name="Spring S."/>
            <person name="Gloeckner F.O."/>
            <person name="Jogler C."/>
        </authorList>
    </citation>
    <scope>NUCLEOTIDE SEQUENCE [LARGE SCALE GENOMIC DNA]</scope>
    <source>
        <strain evidence="11 12">IG16b</strain>
    </source>
</reference>
<name>A0A1D8AW44_9BACT</name>
<dbReference type="EMBL" id="CP016094">
    <property type="protein sequence ID" value="AOS45112.1"/>
    <property type="molecule type" value="Genomic_DNA"/>
</dbReference>
<dbReference type="AlphaFoldDB" id="A0A1D8AW44"/>
<dbReference type="InterPro" id="IPR053716">
    <property type="entry name" value="Flag_assembly_chemotaxis_eff"/>
</dbReference>
<evidence type="ECO:0000256" key="7">
    <source>
        <dbReference type="ARBA" id="ARBA00022795"/>
    </source>
</evidence>
<evidence type="ECO:0000256" key="4">
    <source>
        <dbReference type="ARBA" id="ARBA00022448"/>
    </source>
</evidence>
<evidence type="ECO:0000256" key="6">
    <source>
        <dbReference type="ARBA" id="ARBA00022500"/>
    </source>
</evidence>
<keyword evidence="7" id="KW-1005">Bacterial flagellum biogenesis</keyword>
<keyword evidence="8" id="KW-0653">Protein transport</keyword>
<dbReference type="STRING" id="1838286.Verru16b_02188"/>
<keyword evidence="10" id="KW-1006">Bacterial flagellum protein export</keyword>
<dbReference type="KEGG" id="obg:Verru16b_02188"/>
<dbReference type="GO" id="GO:0006935">
    <property type="term" value="P:chemotaxis"/>
    <property type="evidence" value="ECO:0007669"/>
    <property type="project" value="UniProtKB-KW"/>
</dbReference>
<organism evidence="11 12">
    <name type="scientific">Lacunisphaera limnophila</name>
    <dbReference type="NCBI Taxonomy" id="1838286"/>
    <lineage>
        <taxon>Bacteria</taxon>
        <taxon>Pseudomonadati</taxon>
        <taxon>Verrucomicrobiota</taxon>
        <taxon>Opitutia</taxon>
        <taxon>Opitutales</taxon>
        <taxon>Opitutaceae</taxon>
        <taxon>Lacunisphaera</taxon>
    </lineage>
</organism>
<dbReference type="GO" id="GO:0009288">
    <property type="term" value="C:bacterial-type flagellum"/>
    <property type="evidence" value="ECO:0007669"/>
    <property type="project" value="InterPro"/>
</dbReference>
<evidence type="ECO:0000313" key="11">
    <source>
        <dbReference type="EMBL" id="AOS45112.1"/>
    </source>
</evidence>
<accession>A0A1D8AW44</accession>
<dbReference type="RefSeq" id="WP_069962298.1">
    <property type="nucleotide sequence ID" value="NZ_CP016094.1"/>
</dbReference>
<keyword evidence="9" id="KW-0472">Membrane</keyword>